<evidence type="ECO:0008006" key="3">
    <source>
        <dbReference type="Google" id="ProtNLM"/>
    </source>
</evidence>
<sequence length="323" mass="37289">MTIKDCISQMISSSGNIFETDQERVIASILQSENVMFLDTCFITKSSHIEKEGLFEAFEKIAGGKEKQKIVFVVTELVLYELKDSVSNVLQVKNQEFLKKMIEHGFCLLLLMEETVFENIKTFMRYSSEKWNRIFSTLIHDNIANLSFNGLIRNDRRMPYYGFSECGYNVPADRDYIKDIIVYLKNAKKSKDSMAEELICISLFSIFELTHGSTRNTYIFCTHDFGAVARMNKAIQTSYPDELKQFKNINAFTMIQYMIKEEIITSKTQALNSMKKIMGERVKLIIREEALFSSIEKTIEIEEAVDRIFNKESVVLVGNKGID</sequence>
<dbReference type="AlphaFoldDB" id="A0A564U6W0"/>
<accession>A0A564U6W0</accession>
<name>A0A564U6W0_9FIRM</name>
<dbReference type="EMBL" id="CABHNI010000038">
    <property type="protein sequence ID" value="VUX15111.1"/>
    <property type="molecule type" value="Genomic_DNA"/>
</dbReference>
<protein>
    <recommendedName>
        <fullName evidence="3">PIN domain-containing protein</fullName>
    </recommendedName>
</protein>
<proteinExistence type="predicted"/>
<organism evidence="1 2">
    <name type="scientific">Dorea formicigenerans</name>
    <dbReference type="NCBI Taxonomy" id="39486"/>
    <lineage>
        <taxon>Bacteria</taxon>
        <taxon>Bacillati</taxon>
        <taxon>Bacillota</taxon>
        <taxon>Clostridia</taxon>
        <taxon>Lachnospirales</taxon>
        <taxon>Lachnospiraceae</taxon>
        <taxon>Dorea</taxon>
    </lineage>
</organism>
<dbReference type="Proteomes" id="UP000358366">
    <property type="component" value="Unassembled WGS sequence"/>
</dbReference>
<evidence type="ECO:0000313" key="2">
    <source>
        <dbReference type="Proteomes" id="UP000358366"/>
    </source>
</evidence>
<dbReference type="RefSeq" id="WP_144125098.1">
    <property type="nucleotide sequence ID" value="NZ_CABHNI010000038.1"/>
</dbReference>
<evidence type="ECO:0000313" key="1">
    <source>
        <dbReference type="EMBL" id="VUX15111.1"/>
    </source>
</evidence>
<gene>
    <name evidence="1" type="ORF">DFSSTS7063_02157</name>
</gene>
<reference evidence="1 2" key="1">
    <citation type="submission" date="2019-07" db="EMBL/GenBank/DDBJ databases">
        <authorList>
            <person name="Hibberd C M."/>
            <person name="Gehrig L. J."/>
            <person name="Chang H.-W."/>
            <person name="Venkatesh S."/>
        </authorList>
    </citation>
    <scope>NUCLEOTIDE SEQUENCE [LARGE SCALE GENOMIC DNA]</scope>
    <source>
        <strain evidence="1">Dorea_formicigenerans_SSTS_Bg7063</strain>
    </source>
</reference>